<dbReference type="Proteomes" id="UP000835052">
    <property type="component" value="Unassembled WGS sequence"/>
</dbReference>
<dbReference type="AlphaFoldDB" id="A0A8S1HWU6"/>
<dbReference type="Pfam" id="PF00635">
    <property type="entry name" value="Motile_Sperm"/>
    <property type="match status" value="1"/>
</dbReference>
<feature type="compositionally biased region" description="Basic and acidic residues" evidence="2">
    <location>
        <begin position="126"/>
        <end position="145"/>
    </location>
</feature>
<keyword evidence="5" id="KW-1185">Reference proteome</keyword>
<evidence type="ECO:0000313" key="5">
    <source>
        <dbReference type="Proteomes" id="UP000835052"/>
    </source>
</evidence>
<dbReference type="SUPFAM" id="SSF49354">
    <property type="entry name" value="PapD-like"/>
    <property type="match status" value="1"/>
</dbReference>
<dbReference type="Gene3D" id="2.60.40.10">
    <property type="entry name" value="Immunoglobulins"/>
    <property type="match status" value="1"/>
</dbReference>
<name>A0A8S1HWU6_9PELO</name>
<dbReference type="PANTHER" id="PTHR22947:SF12">
    <property type="entry name" value="MAJOR SPERM PROTEIN"/>
    <property type="match status" value="1"/>
</dbReference>
<keyword evidence="1" id="KW-0206">Cytoskeleton</keyword>
<dbReference type="PANTHER" id="PTHR22947">
    <property type="entry name" value="MAJOR SPERM PROTEIN"/>
    <property type="match status" value="1"/>
</dbReference>
<evidence type="ECO:0000259" key="3">
    <source>
        <dbReference type="PROSITE" id="PS50202"/>
    </source>
</evidence>
<dbReference type="InterPro" id="IPR008962">
    <property type="entry name" value="PapD-like_sf"/>
</dbReference>
<sequence length="264" mass="28773">MLPLAICSSFAVGAVLQCSKGRETVHDPKNKNNKSARAAKSSKSARASKSAKGRSGKSSKASKSSKSSKSRSRKSSKSSKASKKDPKAVLASTKSLKKDSKDKSKKGAKKEESSRRSSKSSRSSKAQKEQKERKSTVFSEEKQKSDSTTVVRPSSNMKVEPQELNYETRGGLKDVVVVNNSTQRKAFKVKCSDNMLYRVNQVHGIVEPGSEFKLEVLRNNAAAKTDKLVVLTTDAGPDDTDAREVFTSKDTQAREMMIVPLLAH</sequence>
<dbReference type="EMBL" id="CAJGYM010000219">
    <property type="protein sequence ID" value="CAD6199955.1"/>
    <property type="molecule type" value="Genomic_DNA"/>
</dbReference>
<dbReference type="PROSITE" id="PS50202">
    <property type="entry name" value="MSP"/>
    <property type="match status" value="1"/>
</dbReference>
<gene>
    <name evidence="4" type="ORF">CAUJ_LOCUS15854</name>
</gene>
<protein>
    <recommendedName>
        <fullName evidence="1">Major sperm protein</fullName>
    </recommendedName>
</protein>
<feature type="compositionally biased region" description="Basic and acidic residues" evidence="2">
    <location>
        <begin position="20"/>
        <end position="30"/>
    </location>
</feature>
<feature type="compositionally biased region" description="Basic residues" evidence="2">
    <location>
        <begin position="66"/>
        <end position="81"/>
    </location>
</feature>
<keyword evidence="1" id="KW-0963">Cytoplasm</keyword>
<feature type="compositionally biased region" description="Low complexity" evidence="2">
    <location>
        <begin position="35"/>
        <end position="48"/>
    </location>
</feature>
<dbReference type="InterPro" id="IPR000535">
    <property type="entry name" value="MSP_dom"/>
</dbReference>
<dbReference type="InterPro" id="IPR013783">
    <property type="entry name" value="Ig-like_fold"/>
</dbReference>
<dbReference type="InterPro" id="IPR051774">
    <property type="entry name" value="Sperm-specific_class_P"/>
</dbReference>
<organism evidence="4 5">
    <name type="scientific">Caenorhabditis auriculariae</name>
    <dbReference type="NCBI Taxonomy" id="2777116"/>
    <lineage>
        <taxon>Eukaryota</taxon>
        <taxon>Metazoa</taxon>
        <taxon>Ecdysozoa</taxon>
        <taxon>Nematoda</taxon>
        <taxon>Chromadorea</taxon>
        <taxon>Rhabditida</taxon>
        <taxon>Rhabditina</taxon>
        <taxon>Rhabditomorpha</taxon>
        <taxon>Rhabditoidea</taxon>
        <taxon>Rhabditidae</taxon>
        <taxon>Peloderinae</taxon>
        <taxon>Caenorhabditis</taxon>
    </lineage>
</organism>
<accession>A0A8S1HWU6</accession>
<reference evidence="4" key="1">
    <citation type="submission" date="2020-10" db="EMBL/GenBank/DDBJ databases">
        <authorList>
            <person name="Kikuchi T."/>
        </authorList>
    </citation>
    <scope>NUCLEOTIDE SEQUENCE</scope>
    <source>
        <strain evidence="4">NKZ352</strain>
    </source>
</reference>
<comment type="function">
    <text evidence="1">Central component in molecular interactions underlying sperm crawling. Forms an extensive filament system that extends from sperm villipoda, along the leading edge of the pseudopod.</text>
</comment>
<feature type="region of interest" description="Disordered" evidence="2">
    <location>
        <begin position="20"/>
        <end position="155"/>
    </location>
</feature>
<dbReference type="OrthoDB" id="5866971at2759"/>
<comment type="caution">
    <text evidence="4">The sequence shown here is derived from an EMBL/GenBank/DDBJ whole genome shotgun (WGS) entry which is preliminary data.</text>
</comment>
<feature type="domain" description="MSP" evidence="3">
    <location>
        <begin position="156"/>
        <end position="264"/>
    </location>
</feature>
<feature type="compositionally biased region" description="Polar residues" evidence="2">
    <location>
        <begin position="146"/>
        <end position="155"/>
    </location>
</feature>
<proteinExistence type="predicted"/>
<evidence type="ECO:0000256" key="2">
    <source>
        <dbReference type="SAM" id="MobiDB-lite"/>
    </source>
</evidence>
<evidence type="ECO:0000256" key="1">
    <source>
        <dbReference type="RuleBase" id="RU003425"/>
    </source>
</evidence>
<evidence type="ECO:0000313" key="4">
    <source>
        <dbReference type="EMBL" id="CAD6199955.1"/>
    </source>
</evidence>